<dbReference type="InterPro" id="IPR007372">
    <property type="entry name" value="Lipid/polyisoprenoid-bd_YceI"/>
</dbReference>
<dbReference type="Gene3D" id="2.40.128.110">
    <property type="entry name" value="Lipid/polyisoprenoid-binding, YceI-like"/>
    <property type="match status" value="1"/>
</dbReference>
<accession>A0A024GXV1</accession>
<dbReference type="PANTHER" id="PTHR34406:SF1">
    <property type="entry name" value="PROTEIN YCEI"/>
    <property type="match status" value="1"/>
</dbReference>
<dbReference type="STRING" id="861266.ARTSIC4J27_358"/>
<reference evidence="4" key="1">
    <citation type="journal article" date="2014" name="Genome Announc.">
        <title>Genome Sequence of Arthrobacter siccitolerans 4J27, a Xeroprotectant-Producing Desiccation-Tolerant Microorganism.</title>
        <authorList>
            <person name="Manzanera M."/>
            <person name="Santa-Cruz-Calvo L."/>
            <person name="Vilchez J.I."/>
            <person name="Garcia-Fontana C."/>
            <person name="Silva-Castro G.A."/>
            <person name="Calvo C."/>
            <person name="Gonzalez-Lopez J."/>
        </authorList>
    </citation>
    <scope>NUCLEOTIDE SEQUENCE [LARGE SCALE GENOMIC DNA]</scope>
    <source>
        <strain evidence="4">4J27</strain>
    </source>
</reference>
<dbReference type="Proteomes" id="UP000035722">
    <property type="component" value="Unassembled WGS sequence"/>
</dbReference>
<organism evidence="3 4">
    <name type="scientific">Pseudarthrobacter siccitolerans</name>
    <dbReference type="NCBI Taxonomy" id="861266"/>
    <lineage>
        <taxon>Bacteria</taxon>
        <taxon>Bacillati</taxon>
        <taxon>Actinomycetota</taxon>
        <taxon>Actinomycetes</taxon>
        <taxon>Micrococcales</taxon>
        <taxon>Micrococcaceae</taxon>
        <taxon>Pseudarthrobacter</taxon>
    </lineage>
</organism>
<dbReference type="PANTHER" id="PTHR34406">
    <property type="entry name" value="PROTEIN YCEI"/>
    <property type="match status" value="1"/>
</dbReference>
<dbReference type="Pfam" id="PF04264">
    <property type="entry name" value="YceI"/>
    <property type="match status" value="1"/>
</dbReference>
<dbReference type="SMART" id="SM00867">
    <property type="entry name" value="YceI"/>
    <property type="match status" value="1"/>
</dbReference>
<comment type="caution">
    <text evidence="3">The sequence shown here is derived from an EMBL/GenBank/DDBJ whole genome shotgun (WGS) entry which is preliminary data.</text>
</comment>
<dbReference type="InterPro" id="IPR036761">
    <property type="entry name" value="TTHA0802/YceI-like_sf"/>
</dbReference>
<name>A0A024GXV1_9MICC</name>
<evidence type="ECO:0000313" key="4">
    <source>
        <dbReference type="Proteomes" id="UP000035722"/>
    </source>
</evidence>
<dbReference type="EMBL" id="CAQI01000027">
    <property type="protein sequence ID" value="CCQ44432.1"/>
    <property type="molecule type" value="Genomic_DNA"/>
</dbReference>
<dbReference type="SUPFAM" id="SSF101874">
    <property type="entry name" value="YceI-like"/>
    <property type="match status" value="1"/>
</dbReference>
<evidence type="ECO:0000313" key="3">
    <source>
        <dbReference type="EMBL" id="CCQ44432.1"/>
    </source>
</evidence>
<comment type="similarity">
    <text evidence="1">Belongs to the UPF0312 family.</text>
</comment>
<keyword evidence="4" id="KW-1185">Reference proteome</keyword>
<gene>
    <name evidence="3" type="ORF">ARTSIC4J27_358</name>
</gene>
<feature type="domain" description="Lipid/polyisoprenoid-binding YceI-like" evidence="2">
    <location>
        <begin position="23"/>
        <end position="190"/>
    </location>
</feature>
<evidence type="ECO:0000259" key="2">
    <source>
        <dbReference type="SMART" id="SM00867"/>
    </source>
</evidence>
<proteinExistence type="inferred from homology"/>
<evidence type="ECO:0000256" key="1">
    <source>
        <dbReference type="ARBA" id="ARBA00008812"/>
    </source>
</evidence>
<dbReference type="AlphaFoldDB" id="A0A024GXV1"/>
<protein>
    <submittedName>
        <fullName evidence="3">YceI-like domain protein</fullName>
    </submittedName>
</protein>
<sequence length="194" mass="20634">MYRREPPAATQEEIMSVALTPGTWNLDLAHTEIGFVVRHAGISKVRGQFTEADATLVIGSGLDSSAVRATINTASFDSNDNNRDAHVKGQDFFNVEQFPKMTFRSSGAEGSAEQFKLAGELTIKDTTLPVEFDVEFGGAAVDPFGATRAGFSATTVISRKQFGITWNAALEAGGVLVGDKVTINVDAAFVLSAN</sequence>